<keyword evidence="1" id="KW-0732">Signal</keyword>
<organism evidence="2 3">
    <name type="scientific">Jilunia laotingensis</name>
    <dbReference type="NCBI Taxonomy" id="2763675"/>
    <lineage>
        <taxon>Bacteria</taxon>
        <taxon>Pseudomonadati</taxon>
        <taxon>Bacteroidota</taxon>
        <taxon>Bacteroidia</taxon>
        <taxon>Bacteroidales</taxon>
        <taxon>Bacteroidaceae</taxon>
        <taxon>Jilunia</taxon>
    </lineage>
</organism>
<dbReference type="AlphaFoldDB" id="A0A926IPN8"/>
<dbReference type="Gene3D" id="2.60.40.10">
    <property type="entry name" value="Immunoglobulins"/>
    <property type="match status" value="2"/>
</dbReference>
<dbReference type="EMBL" id="JACRTF010000001">
    <property type="protein sequence ID" value="MBC8592710.1"/>
    <property type="molecule type" value="Genomic_DNA"/>
</dbReference>
<dbReference type="InterPro" id="IPR021615">
    <property type="entry name" value="Omp28"/>
</dbReference>
<dbReference type="RefSeq" id="WP_262433883.1">
    <property type="nucleotide sequence ID" value="NZ_JACRTF010000001.1"/>
</dbReference>
<evidence type="ECO:0000256" key="1">
    <source>
        <dbReference type="SAM" id="SignalP"/>
    </source>
</evidence>
<protein>
    <submittedName>
        <fullName evidence="2">Omp28-related outer membrane protein</fullName>
    </submittedName>
</protein>
<name>A0A926IPN8_9BACT</name>
<sequence>MKKIFTVLCLLLVCSAVSIAQTKIGYSNGEFNRSDGLRIGSGEKQGLAIKLSKEKLQLLKGKKIVGASAVFGTRNVKNLNFFLTKALGQQPLYEQSVSGAATNWKDFTFDTPYVVGDETELYLGYTLEASTSYRPLAFDRSVGIKGSSWAYSEGDTWVDVYDNGFGCADLYLLVEDVDPFTDLCLKTFSVSGYYKAENAYKYTGQVLNFGTQSVKSFDVTYQIGDNEPVAYSFTGINIAPNETFDFELPEYISLASGKLPIKMSVTNIDGAVDADMSDNVDNSTIFIYPSDMEKRILLEGFTGQGCSNCPAGHRVVEGVLEETAESIVEVFHHAGYQPDSFTMTEDGEYCRFYNDGTYFAPALMVNRMLNSDLGTLGPIFGVSDKNLEGTIDKAAAIQPYVSVGIENKFDNETRELKSTVKVHTYVMPDADINTLNVFVVQDSVIAMQSSGGDRYVHRYAFRGALTSAWGLSVTLEEGKDYIREFTYTLPDAIKSTYENKYSIPTDLNNMYLVAFVSSYSSDPNGCTVYNSNIAKFSDKGGSVGIEGTSTDKASVHVYVNGGRVNVQGDYSQLDVYDMAGNQVGCWNAPVESFTLDAGFYIIRAVCNGEVVSQKVAIMK</sequence>
<accession>A0A926IPN8</accession>
<feature type="signal peptide" evidence="1">
    <location>
        <begin position="1"/>
        <end position="20"/>
    </location>
</feature>
<gene>
    <name evidence="2" type="ORF">H8744_05485</name>
</gene>
<evidence type="ECO:0000313" key="2">
    <source>
        <dbReference type="EMBL" id="MBC8592710.1"/>
    </source>
</evidence>
<dbReference type="InterPro" id="IPR013783">
    <property type="entry name" value="Ig-like_fold"/>
</dbReference>
<keyword evidence="3" id="KW-1185">Reference proteome</keyword>
<dbReference type="Proteomes" id="UP000651085">
    <property type="component" value="Unassembled WGS sequence"/>
</dbReference>
<reference evidence="2" key="1">
    <citation type="submission" date="2020-08" db="EMBL/GenBank/DDBJ databases">
        <title>Genome public.</title>
        <authorList>
            <person name="Liu C."/>
            <person name="Sun Q."/>
        </authorList>
    </citation>
    <scope>NUCLEOTIDE SEQUENCE</scope>
    <source>
        <strain evidence="2">N12</strain>
    </source>
</reference>
<comment type="caution">
    <text evidence="2">The sequence shown here is derived from an EMBL/GenBank/DDBJ whole genome shotgun (WGS) entry which is preliminary data.</text>
</comment>
<evidence type="ECO:0000313" key="3">
    <source>
        <dbReference type="Proteomes" id="UP000651085"/>
    </source>
</evidence>
<feature type="chain" id="PRO_5037035368" evidence="1">
    <location>
        <begin position="21"/>
        <end position="619"/>
    </location>
</feature>
<proteinExistence type="predicted"/>
<dbReference type="Pfam" id="PF11551">
    <property type="entry name" value="Omp28"/>
    <property type="match status" value="1"/>
</dbReference>